<evidence type="ECO:0000313" key="1">
    <source>
        <dbReference type="EMBL" id="NYG33362.1"/>
    </source>
</evidence>
<keyword evidence="2" id="KW-1185">Reference proteome</keyword>
<accession>A0A7Y9R1Q9</accession>
<dbReference type="PROSITE" id="PS51257">
    <property type="entry name" value="PROKAR_LIPOPROTEIN"/>
    <property type="match status" value="1"/>
</dbReference>
<evidence type="ECO:0000313" key="2">
    <source>
        <dbReference type="Proteomes" id="UP000518288"/>
    </source>
</evidence>
<reference evidence="1 2" key="1">
    <citation type="submission" date="2020-07" db="EMBL/GenBank/DDBJ databases">
        <title>Genomic Encyclopedia of Archaeal and Bacterial Type Strains, Phase II (KMG-II): from individual species to whole genera.</title>
        <authorList>
            <person name="Goeker M."/>
        </authorList>
    </citation>
    <scope>NUCLEOTIDE SEQUENCE [LARGE SCALE GENOMIC DNA]</scope>
    <source>
        <strain evidence="1 2">DSM 21226</strain>
    </source>
</reference>
<dbReference type="InterPro" id="IPR014917">
    <property type="entry name" value="DUF1800"/>
</dbReference>
<dbReference type="EMBL" id="JACCFH010000001">
    <property type="protein sequence ID" value="NYG33362.1"/>
    <property type="molecule type" value="Genomic_DNA"/>
</dbReference>
<proteinExistence type="predicted"/>
<dbReference type="Proteomes" id="UP000518288">
    <property type="component" value="Unassembled WGS sequence"/>
</dbReference>
<organism evidence="1 2">
    <name type="scientific">Sphaerotilus montanus</name>
    <dbReference type="NCBI Taxonomy" id="522889"/>
    <lineage>
        <taxon>Bacteria</taxon>
        <taxon>Pseudomonadati</taxon>
        <taxon>Pseudomonadota</taxon>
        <taxon>Betaproteobacteria</taxon>
        <taxon>Burkholderiales</taxon>
        <taxon>Sphaerotilaceae</taxon>
        <taxon>Sphaerotilus</taxon>
    </lineage>
</organism>
<protein>
    <submittedName>
        <fullName evidence="1">Uncharacterized protein (DUF1800 family)</fullName>
    </submittedName>
</protein>
<dbReference type="RefSeq" id="WP_310732826.1">
    <property type="nucleotide sequence ID" value="NZ_JACCFH010000001.1"/>
</dbReference>
<dbReference type="Pfam" id="PF08811">
    <property type="entry name" value="DUF1800"/>
    <property type="match status" value="1"/>
</dbReference>
<dbReference type="AlphaFoldDB" id="A0A7Y9R1Q9"/>
<gene>
    <name evidence="1" type="ORF">BDD16_002348</name>
</gene>
<name>A0A7Y9R1Q9_9BURK</name>
<comment type="caution">
    <text evidence="1">The sequence shown here is derived from an EMBL/GenBank/DDBJ whole genome shotgun (WGS) entry which is preliminary data.</text>
</comment>
<sequence length="487" mass="53231">MPQRRAFLTSVLLAGCASSGRRTAAVRPPHRALDAADLALLDRLTWGASAASVDDWARRGRRDAVQALLHPPQDTALPAPVQAAIDALSISQMPLPALVADLEQRRRGEDRQDYQQRLATVARESASRSLLLALHAPHGLREQMAWFWFNHFNVGQTKANLRMLVGDYERALRPHALGRFGDLLVASATHAAMLRYLDNEQNAAGRLNENLARELMELHTLGVDGGYSQRDVQELARVLTGLGVNLGDTTPKVAPRLQPLYRREGLTEFHPGRHDLGDKTVLGQLVKGGRGWDEILEQLGALARHPATARHVCRKLAVFLVEDAPPPALVERLSQRFLATDGDIALTLETLIAAPECTASLGRKFKDPVHYVLSALRLVADPAAPMVDMAPVMGALNRLGEPLYGRATPDGYPLDEGAWNGSGQMAARFEVARTLSRLPAGPGRGALVPDETLMRPLSERTRSVLAKATTPQDRHALLLSCPEFMLR</sequence>